<proteinExistence type="inferred from homology"/>
<evidence type="ECO:0000256" key="2">
    <source>
        <dbReference type="ARBA" id="ARBA00023274"/>
    </source>
</evidence>
<sequence length="119" mass="13001">MSLKIRLTRGGAKKRPYYRIVVADARSPRDGRFIEKIGAYDPMKAKDSPERVVLDIEKAQAWLAKGAQPTDRVLRFLDAAGIAKRPSRNNPKKAEPGEKAKERAAAKAEKAGASADAEA</sequence>
<evidence type="ECO:0000256" key="4">
    <source>
        <dbReference type="SAM" id="MobiDB-lite"/>
    </source>
</evidence>
<evidence type="ECO:0000313" key="5">
    <source>
        <dbReference type="EMBL" id="MDU0339967.1"/>
    </source>
</evidence>
<organism evidence="5 6">
    <name type="scientific">Bosea rubneri</name>
    <dbReference type="NCBI Taxonomy" id="3075434"/>
    <lineage>
        <taxon>Bacteria</taxon>
        <taxon>Pseudomonadati</taxon>
        <taxon>Pseudomonadota</taxon>
        <taxon>Alphaproteobacteria</taxon>
        <taxon>Hyphomicrobiales</taxon>
        <taxon>Boseaceae</taxon>
        <taxon>Bosea</taxon>
    </lineage>
</organism>
<dbReference type="InterPro" id="IPR000307">
    <property type="entry name" value="Ribosomal_bS16"/>
</dbReference>
<gene>
    <name evidence="3 5" type="primary">rpsP</name>
    <name evidence="5" type="ORF">RKE40_08745</name>
</gene>
<dbReference type="InterPro" id="IPR023803">
    <property type="entry name" value="Ribosomal_bS16_dom_sf"/>
</dbReference>
<dbReference type="HAMAP" id="MF_00385">
    <property type="entry name" value="Ribosomal_bS16"/>
    <property type="match status" value="1"/>
</dbReference>
<dbReference type="PROSITE" id="PS00732">
    <property type="entry name" value="RIBOSOMAL_S16"/>
    <property type="match status" value="1"/>
</dbReference>
<protein>
    <recommendedName>
        <fullName evidence="3">Small ribosomal subunit protein bS16</fullName>
    </recommendedName>
</protein>
<dbReference type="InterPro" id="IPR020592">
    <property type="entry name" value="Ribosomal_bS16_CS"/>
</dbReference>
<evidence type="ECO:0000313" key="6">
    <source>
        <dbReference type="Proteomes" id="UP001254257"/>
    </source>
</evidence>
<comment type="similarity">
    <text evidence="3">Belongs to the bacterial ribosomal protein bS16 family.</text>
</comment>
<evidence type="ECO:0000256" key="3">
    <source>
        <dbReference type="HAMAP-Rule" id="MF_00385"/>
    </source>
</evidence>
<dbReference type="GO" id="GO:0005840">
    <property type="term" value="C:ribosome"/>
    <property type="evidence" value="ECO:0007669"/>
    <property type="project" value="UniProtKB-KW"/>
</dbReference>
<dbReference type="PANTHER" id="PTHR12919:SF20">
    <property type="entry name" value="SMALL RIBOSOMAL SUBUNIT PROTEIN BS16M"/>
    <property type="match status" value="1"/>
</dbReference>
<feature type="region of interest" description="Disordered" evidence="4">
    <location>
        <begin position="81"/>
        <end position="119"/>
    </location>
</feature>
<accession>A0ABU3S5B4</accession>
<keyword evidence="2 3" id="KW-0687">Ribonucleoprotein</keyword>
<reference evidence="5 6" key="1">
    <citation type="submission" date="2023-09" db="EMBL/GenBank/DDBJ databases">
        <title>Whole genome shotgun sequencing (WGS) of Bosea sp. ZW T0_25, isolated from stored onions (Allium cepa).</title>
        <authorList>
            <person name="Stoll D.A."/>
            <person name="Huch M."/>
        </authorList>
    </citation>
    <scope>NUCLEOTIDE SEQUENCE [LARGE SCALE GENOMIC DNA]</scope>
    <source>
        <strain evidence="5 6">ZW T0_25</strain>
    </source>
</reference>
<feature type="compositionally biased region" description="Basic and acidic residues" evidence="4">
    <location>
        <begin position="92"/>
        <end position="110"/>
    </location>
</feature>
<evidence type="ECO:0000256" key="1">
    <source>
        <dbReference type="ARBA" id="ARBA00022980"/>
    </source>
</evidence>
<name>A0ABU3S5B4_9HYPH</name>
<keyword evidence="6" id="KW-1185">Reference proteome</keyword>
<keyword evidence="1 3" id="KW-0689">Ribosomal protein</keyword>
<dbReference type="SUPFAM" id="SSF54565">
    <property type="entry name" value="Ribosomal protein S16"/>
    <property type="match status" value="1"/>
</dbReference>
<dbReference type="PANTHER" id="PTHR12919">
    <property type="entry name" value="30S RIBOSOMAL PROTEIN S16"/>
    <property type="match status" value="1"/>
</dbReference>
<dbReference type="Gene3D" id="3.30.1320.10">
    <property type="match status" value="1"/>
</dbReference>
<comment type="caution">
    <text evidence="5">The sequence shown here is derived from an EMBL/GenBank/DDBJ whole genome shotgun (WGS) entry which is preliminary data.</text>
</comment>
<dbReference type="NCBIfam" id="TIGR00002">
    <property type="entry name" value="S16"/>
    <property type="match status" value="1"/>
</dbReference>
<dbReference type="EMBL" id="JAWDID010000009">
    <property type="protein sequence ID" value="MDU0339967.1"/>
    <property type="molecule type" value="Genomic_DNA"/>
</dbReference>
<dbReference type="Proteomes" id="UP001254257">
    <property type="component" value="Unassembled WGS sequence"/>
</dbReference>
<dbReference type="RefSeq" id="WP_316017847.1">
    <property type="nucleotide sequence ID" value="NZ_JAWDID010000009.1"/>
</dbReference>
<dbReference type="Pfam" id="PF00886">
    <property type="entry name" value="Ribosomal_S16"/>
    <property type="match status" value="1"/>
</dbReference>